<keyword evidence="2" id="KW-0288">FMN</keyword>
<dbReference type="PANTHER" id="PTHR42847">
    <property type="entry name" value="ALKANESULFONATE MONOOXYGENASE"/>
    <property type="match status" value="1"/>
</dbReference>
<reference evidence="6 7" key="1">
    <citation type="submission" date="2014-05" db="EMBL/GenBank/DDBJ databases">
        <title>Complete genome sequence of the Streptomyces mutabilis TRM45540.</title>
        <authorList>
            <person name="Luo X."/>
            <person name="Zhang L."/>
        </authorList>
    </citation>
    <scope>NUCLEOTIDE SEQUENCE [LARGE SCALE GENOMIC DNA]</scope>
    <source>
        <strain evidence="6 7">TRM45540</strain>
    </source>
</reference>
<accession>A0A086N0G6</accession>
<evidence type="ECO:0000259" key="5">
    <source>
        <dbReference type="Pfam" id="PF00296"/>
    </source>
</evidence>
<dbReference type="InterPro" id="IPR011251">
    <property type="entry name" value="Luciferase-like_dom"/>
</dbReference>
<dbReference type="Gene3D" id="3.20.20.30">
    <property type="entry name" value="Luciferase-like domain"/>
    <property type="match status" value="1"/>
</dbReference>
<keyword evidence="7" id="KW-1185">Reference proteome</keyword>
<feature type="domain" description="Luciferase-like" evidence="5">
    <location>
        <begin position="15"/>
        <end position="247"/>
    </location>
</feature>
<keyword evidence="1" id="KW-0285">Flavoprotein</keyword>
<dbReference type="InterPro" id="IPR050172">
    <property type="entry name" value="SsuD_RutA_monooxygenase"/>
</dbReference>
<dbReference type="SUPFAM" id="SSF51679">
    <property type="entry name" value="Bacterial luciferase-like"/>
    <property type="match status" value="1"/>
</dbReference>
<dbReference type="AlphaFoldDB" id="A0A086N0G6"/>
<protein>
    <recommendedName>
        <fullName evidence="5">Luciferase-like domain-containing protein</fullName>
    </recommendedName>
</protein>
<comment type="caution">
    <text evidence="6">The sequence shown here is derived from an EMBL/GenBank/DDBJ whole genome shotgun (WGS) entry which is preliminary data.</text>
</comment>
<proteinExistence type="predicted"/>
<dbReference type="GO" id="GO:0046306">
    <property type="term" value="P:alkanesulfonate catabolic process"/>
    <property type="evidence" value="ECO:0007669"/>
    <property type="project" value="TreeGrafter"/>
</dbReference>
<organism evidence="6 7">
    <name type="scientific">Streptomyces mutabilis</name>
    <dbReference type="NCBI Taxonomy" id="67332"/>
    <lineage>
        <taxon>Bacteria</taxon>
        <taxon>Bacillati</taxon>
        <taxon>Actinomycetota</taxon>
        <taxon>Actinomycetes</taxon>
        <taxon>Kitasatosporales</taxon>
        <taxon>Streptomycetaceae</taxon>
        <taxon>Streptomyces</taxon>
    </lineage>
</organism>
<evidence type="ECO:0000256" key="1">
    <source>
        <dbReference type="ARBA" id="ARBA00022630"/>
    </source>
</evidence>
<evidence type="ECO:0000256" key="3">
    <source>
        <dbReference type="ARBA" id="ARBA00023002"/>
    </source>
</evidence>
<evidence type="ECO:0000313" key="7">
    <source>
        <dbReference type="Proteomes" id="UP000029095"/>
    </source>
</evidence>
<dbReference type="Pfam" id="PF00296">
    <property type="entry name" value="Bac_luciferase"/>
    <property type="match status" value="1"/>
</dbReference>
<keyword evidence="4" id="KW-0503">Monooxygenase</keyword>
<name>A0A086N0G6_9ACTN</name>
<dbReference type="HOGENOM" id="CLU_027853_7_1_11"/>
<dbReference type="GO" id="GO:0008726">
    <property type="term" value="F:alkanesulfonate monooxygenase activity"/>
    <property type="evidence" value="ECO:0007669"/>
    <property type="project" value="TreeGrafter"/>
</dbReference>
<evidence type="ECO:0000313" key="6">
    <source>
        <dbReference type="EMBL" id="KFG74634.1"/>
    </source>
</evidence>
<dbReference type="STRING" id="1915400.FM21_00185"/>
<gene>
    <name evidence="6" type="ORF">FM21_00185</name>
</gene>
<keyword evidence="3" id="KW-0560">Oxidoreductase</keyword>
<evidence type="ECO:0000256" key="2">
    <source>
        <dbReference type="ARBA" id="ARBA00022643"/>
    </source>
</evidence>
<dbReference type="EMBL" id="JNFQ01000001">
    <property type="protein sequence ID" value="KFG74634.1"/>
    <property type="molecule type" value="Genomic_DNA"/>
</dbReference>
<dbReference type="PANTHER" id="PTHR42847:SF4">
    <property type="entry name" value="ALKANESULFONATE MONOOXYGENASE-RELATED"/>
    <property type="match status" value="1"/>
</dbReference>
<evidence type="ECO:0000256" key="4">
    <source>
        <dbReference type="ARBA" id="ARBA00023033"/>
    </source>
</evidence>
<dbReference type="Proteomes" id="UP000029095">
    <property type="component" value="Unassembled WGS sequence"/>
</dbReference>
<dbReference type="InterPro" id="IPR036661">
    <property type="entry name" value="Luciferase-like_sf"/>
</dbReference>
<sequence>MAFVLSELHAVLDRNDLARTVEVARMAEDNGIDDVVVGEHIVMGPDAARDGLPKKTRGFLSPWRQSPDHPHLEGPTALAAIAGATSRVRLVSAALLGALRHPVVMAKQLATLDVLSGGRLVIMPSVSWHPQEYEACGVPFSSRGRILDDAIGAWQALWGEQPARFKSGSVSFEDVWCQPSPTRPGGPAMWFGGSSLHERNIERIVRHGSGYYPAHFVSGEDWARLDAALAAAGRSRDELELVTSILPSLPAGGGPAKLADSVEFLEFQIAQGFTTFVVNPGQFVDKVEEIPAFARQLRQLVGRSAS</sequence>